<evidence type="ECO:0000256" key="1">
    <source>
        <dbReference type="SAM" id="SignalP"/>
    </source>
</evidence>
<name>W9H6R8_9PROT</name>
<keyword evidence="3" id="KW-1185">Reference proteome</keyword>
<dbReference type="STRING" id="1385369.N825_36465"/>
<dbReference type="RefSeq" id="WP_037452011.1">
    <property type="nucleotide sequence ID" value="NZ_AVFL01000008.1"/>
</dbReference>
<gene>
    <name evidence="2" type="ORF">N825_36465</name>
</gene>
<dbReference type="OrthoDB" id="7361775at2"/>
<dbReference type="AlphaFoldDB" id="W9H6R8"/>
<sequence length="109" mass="11598">MIQRLPLAAALLLLASCASLQPNPLLGRWTMVTPMAPGVVLGIYEFRSSSMTAFGLTQSVEYSVEGNDVLVVPEGIGIGLEVTVDEDEGTARLTDPVTGGLVTLRRLRN</sequence>
<feature type="chain" id="PRO_5004920867" description="Lipocalin-like domain-containing protein" evidence="1">
    <location>
        <begin position="21"/>
        <end position="109"/>
    </location>
</feature>
<protein>
    <recommendedName>
        <fullName evidence="4">Lipocalin-like domain-containing protein</fullName>
    </recommendedName>
</protein>
<evidence type="ECO:0000313" key="2">
    <source>
        <dbReference type="EMBL" id="EWY40392.1"/>
    </source>
</evidence>
<feature type="signal peptide" evidence="1">
    <location>
        <begin position="1"/>
        <end position="20"/>
    </location>
</feature>
<comment type="caution">
    <text evidence="2">The sequence shown here is derived from an EMBL/GenBank/DDBJ whole genome shotgun (WGS) entry which is preliminary data.</text>
</comment>
<dbReference type="Proteomes" id="UP000019486">
    <property type="component" value="Unassembled WGS sequence"/>
</dbReference>
<reference evidence="2 3" key="1">
    <citation type="submission" date="2013-08" db="EMBL/GenBank/DDBJ databases">
        <title>The genome sequence of Skermanella stibiiresistens.</title>
        <authorList>
            <person name="Zhu W."/>
            <person name="Wang G."/>
        </authorList>
    </citation>
    <scope>NUCLEOTIDE SEQUENCE [LARGE SCALE GENOMIC DNA]</scope>
    <source>
        <strain evidence="2 3">SB22</strain>
    </source>
</reference>
<proteinExistence type="predicted"/>
<evidence type="ECO:0000313" key="3">
    <source>
        <dbReference type="Proteomes" id="UP000019486"/>
    </source>
</evidence>
<evidence type="ECO:0008006" key="4">
    <source>
        <dbReference type="Google" id="ProtNLM"/>
    </source>
</evidence>
<dbReference type="PROSITE" id="PS51257">
    <property type="entry name" value="PROKAR_LIPOPROTEIN"/>
    <property type="match status" value="1"/>
</dbReference>
<dbReference type="EMBL" id="AVFL01000008">
    <property type="protein sequence ID" value="EWY40392.1"/>
    <property type="molecule type" value="Genomic_DNA"/>
</dbReference>
<keyword evidence="1" id="KW-0732">Signal</keyword>
<organism evidence="2 3">
    <name type="scientific">Skermanella stibiiresistens SB22</name>
    <dbReference type="NCBI Taxonomy" id="1385369"/>
    <lineage>
        <taxon>Bacteria</taxon>
        <taxon>Pseudomonadati</taxon>
        <taxon>Pseudomonadota</taxon>
        <taxon>Alphaproteobacteria</taxon>
        <taxon>Rhodospirillales</taxon>
        <taxon>Azospirillaceae</taxon>
        <taxon>Skermanella</taxon>
    </lineage>
</organism>
<accession>W9H6R8</accession>